<keyword evidence="1" id="KW-1133">Transmembrane helix</keyword>
<sequence length="119" mass="12415">MTRYPRPPFIAAGMPERKGPIIVKSVAIVSGAIVAGVVFLMIAVTALGVLGVVATGGPVAPVKGTSYARSAPTLHPYAIVWPDGRSEVACLTSEDDFPNVYPNRKPLDIAPLSANVKCD</sequence>
<keyword evidence="1" id="KW-0472">Membrane</keyword>
<evidence type="ECO:0000313" key="3">
    <source>
        <dbReference type="Proteomes" id="UP000622552"/>
    </source>
</evidence>
<dbReference type="EMBL" id="JADOUF010000001">
    <property type="protein sequence ID" value="MBG6137509.1"/>
    <property type="molecule type" value="Genomic_DNA"/>
</dbReference>
<accession>A0A8J7KK10</accession>
<evidence type="ECO:0000313" key="2">
    <source>
        <dbReference type="EMBL" id="MBG6137509.1"/>
    </source>
</evidence>
<keyword evidence="3" id="KW-1185">Reference proteome</keyword>
<organism evidence="2 3">
    <name type="scientific">Longispora fulva</name>
    <dbReference type="NCBI Taxonomy" id="619741"/>
    <lineage>
        <taxon>Bacteria</taxon>
        <taxon>Bacillati</taxon>
        <taxon>Actinomycetota</taxon>
        <taxon>Actinomycetes</taxon>
        <taxon>Micromonosporales</taxon>
        <taxon>Micromonosporaceae</taxon>
        <taxon>Longispora</taxon>
    </lineage>
</organism>
<dbReference type="Proteomes" id="UP000622552">
    <property type="component" value="Unassembled WGS sequence"/>
</dbReference>
<gene>
    <name evidence="2" type="ORF">IW245_003703</name>
</gene>
<comment type="caution">
    <text evidence="2">The sequence shown here is derived from an EMBL/GenBank/DDBJ whole genome shotgun (WGS) entry which is preliminary data.</text>
</comment>
<keyword evidence="1" id="KW-0812">Transmembrane</keyword>
<evidence type="ECO:0000256" key="1">
    <source>
        <dbReference type="SAM" id="Phobius"/>
    </source>
</evidence>
<dbReference type="AlphaFoldDB" id="A0A8J7KK10"/>
<reference evidence="2" key="1">
    <citation type="submission" date="2020-11" db="EMBL/GenBank/DDBJ databases">
        <title>Sequencing the genomes of 1000 actinobacteria strains.</title>
        <authorList>
            <person name="Klenk H.-P."/>
        </authorList>
    </citation>
    <scope>NUCLEOTIDE SEQUENCE</scope>
    <source>
        <strain evidence="2">DSM 45356</strain>
    </source>
</reference>
<proteinExistence type="predicted"/>
<feature type="transmembrane region" description="Helical" evidence="1">
    <location>
        <begin position="21"/>
        <end position="54"/>
    </location>
</feature>
<protein>
    <submittedName>
        <fullName evidence="2">Uncharacterized SAM-binding protein YcdF (DUF218 family)</fullName>
    </submittedName>
</protein>
<name>A0A8J7KK10_9ACTN</name>
<dbReference type="RefSeq" id="WP_197004365.1">
    <property type="nucleotide sequence ID" value="NZ_BONS01000020.1"/>
</dbReference>